<evidence type="ECO:0000313" key="10">
    <source>
        <dbReference type="EMBL" id="SLM51919.1"/>
    </source>
</evidence>
<dbReference type="AlphaFoldDB" id="A0A1W1IG97"/>
<dbReference type="EMBL" id="FWEY01000004">
    <property type="protein sequence ID" value="SLM51919.1"/>
    <property type="molecule type" value="Genomic_DNA"/>
</dbReference>
<keyword evidence="11" id="KW-1185">Reference proteome</keyword>
<evidence type="ECO:0000256" key="4">
    <source>
        <dbReference type="ARBA" id="ARBA00022692"/>
    </source>
</evidence>
<feature type="transmembrane region" description="Helical" evidence="7">
    <location>
        <begin position="76"/>
        <end position="95"/>
    </location>
</feature>
<keyword evidence="6 7" id="KW-0472">Membrane</keyword>
<accession>A0A1W1IG97</accession>
<evidence type="ECO:0000256" key="6">
    <source>
        <dbReference type="ARBA" id="ARBA00023136"/>
    </source>
</evidence>
<evidence type="ECO:0000256" key="5">
    <source>
        <dbReference type="ARBA" id="ARBA00022989"/>
    </source>
</evidence>
<evidence type="ECO:0000313" key="11">
    <source>
        <dbReference type="Proteomes" id="UP000195985"/>
    </source>
</evidence>
<dbReference type="GO" id="GO:0006465">
    <property type="term" value="P:signal peptide processing"/>
    <property type="evidence" value="ECO:0007669"/>
    <property type="project" value="TreeGrafter"/>
</dbReference>
<feature type="transmembrane region" description="Helical" evidence="7">
    <location>
        <begin position="6"/>
        <end position="29"/>
    </location>
</feature>
<comment type="similarity">
    <text evidence="2">Belongs to the peptidase A24 family.</text>
</comment>
<feature type="transmembrane region" description="Helical" evidence="7">
    <location>
        <begin position="225"/>
        <end position="244"/>
    </location>
</feature>
<dbReference type="InterPro" id="IPR000045">
    <property type="entry name" value="Prepilin_IV_endopep_pep"/>
</dbReference>
<feature type="domain" description="Prepilin peptidase A24 N-terminal" evidence="9">
    <location>
        <begin position="12"/>
        <end position="92"/>
    </location>
</feature>
<dbReference type="PANTHER" id="PTHR30487:SF0">
    <property type="entry name" value="PREPILIN LEADER PEPTIDASE_N-METHYLTRANSFERASE-RELATED"/>
    <property type="match status" value="1"/>
</dbReference>
<evidence type="ECO:0000256" key="1">
    <source>
        <dbReference type="ARBA" id="ARBA00004651"/>
    </source>
</evidence>
<evidence type="ECO:0000256" key="7">
    <source>
        <dbReference type="SAM" id="Phobius"/>
    </source>
</evidence>
<comment type="subcellular location">
    <subcellularLocation>
        <location evidence="1">Cell membrane</location>
        <topology evidence="1">Multi-pass membrane protein</topology>
    </subcellularLocation>
</comment>
<dbReference type="Pfam" id="PF01478">
    <property type="entry name" value="Peptidase_A24"/>
    <property type="match status" value="1"/>
</dbReference>
<dbReference type="InterPro" id="IPR050882">
    <property type="entry name" value="Prepilin_peptidase/N-MTase"/>
</dbReference>
<reference evidence="11" key="1">
    <citation type="submission" date="2016-04" db="EMBL/GenBank/DDBJ databases">
        <authorList>
            <person name="Strepis N."/>
        </authorList>
    </citation>
    <scope>NUCLEOTIDE SEQUENCE [LARGE SCALE GENOMIC DNA]</scope>
</reference>
<evidence type="ECO:0008006" key="12">
    <source>
        <dbReference type="Google" id="ProtNLM"/>
    </source>
</evidence>
<keyword evidence="4 7" id="KW-0812">Transmembrane</keyword>
<sequence>MIIIVYISIFYFGAIFGSFFTVLGTRIPIKENFTTTRSHCVHCQHTLQTTDLFPIVSYVCHRGKCAYCATKIDPMYFASEIISGFVTCLLYYFYATDLLQLLALAFMFSLLLVISITDYLYLLIPDRFQLLLFFGVVFHQMTLPTTDWPAAFISFFVIFSLLFFTGLALPDGIGGGDVKLLSILSLAFGLEPTLFIILLASLFAGFCFLHTYLTNGSSLQRRLPFGPFLAASAVVVHFAQMVLVL</sequence>
<feature type="transmembrane region" description="Helical" evidence="7">
    <location>
        <begin position="150"/>
        <end position="169"/>
    </location>
</feature>
<feature type="domain" description="Prepilin type IV endopeptidase peptidase" evidence="8">
    <location>
        <begin position="106"/>
        <end position="208"/>
    </location>
</feature>
<dbReference type="GO" id="GO:0004190">
    <property type="term" value="F:aspartic-type endopeptidase activity"/>
    <property type="evidence" value="ECO:0007669"/>
    <property type="project" value="InterPro"/>
</dbReference>
<name>A0A1W1IG97_9LACT</name>
<gene>
    <name evidence="10" type="ORF">TPAS_1599</name>
</gene>
<organism evidence="10 11">
    <name type="scientific">Trichococcus pasteurii</name>
    <dbReference type="NCBI Taxonomy" id="43064"/>
    <lineage>
        <taxon>Bacteria</taxon>
        <taxon>Bacillati</taxon>
        <taxon>Bacillota</taxon>
        <taxon>Bacilli</taxon>
        <taxon>Lactobacillales</taxon>
        <taxon>Carnobacteriaceae</taxon>
        <taxon>Trichococcus</taxon>
    </lineage>
</organism>
<dbReference type="STRING" id="43064.SAMN04488086_1181"/>
<dbReference type="Gene3D" id="1.20.120.1220">
    <property type="match status" value="1"/>
</dbReference>
<dbReference type="InterPro" id="IPR010627">
    <property type="entry name" value="Prepilin_pept_A24_N"/>
</dbReference>
<evidence type="ECO:0000259" key="9">
    <source>
        <dbReference type="Pfam" id="PF06750"/>
    </source>
</evidence>
<evidence type="ECO:0000256" key="2">
    <source>
        <dbReference type="ARBA" id="ARBA00005801"/>
    </source>
</evidence>
<dbReference type="RefSeq" id="WP_177208660.1">
    <property type="nucleotide sequence ID" value="NZ_FONM01000018.1"/>
</dbReference>
<feature type="transmembrane region" description="Helical" evidence="7">
    <location>
        <begin position="181"/>
        <end position="213"/>
    </location>
</feature>
<dbReference type="Pfam" id="PF06750">
    <property type="entry name" value="A24_N_bact"/>
    <property type="match status" value="1"/>
</dbReference>
<keyword evidence="3" id="KW-1003">Cell membrane</keyword>
<keyword evidence="5 7" id="KW-1133">Transmembrane helix</keyword>
<dbReference type="PANTHER" id="PTHR30487">
    <property type="entry name" value="TYPE 4 PREPILIN-LIKE PROTEINS LEADER PEPTIDE-PROCESSING ENZYME"/>
    <property type="match status" value="1"/>
</dbReference>
<dbReference type="Proteomes" id="UP000195985">
    <property type="component" value="Unassembled WGS sequence"/>
</dbReference>
<evidence type="ECO:0000259" key="8">
    <source>
        <dbReference type="Pfam" id="PF01478"/>
    </source>
</evidence>
<evidence type="ECO:0000256" key="3">
    <source>
        <dbReference type="ARBA" id="ARBA00022475"/>
    </source>
</evidence>
<feature type="transmembrane region" description="Helical" evidence="7">
    <location>
        <begin position="101"/>
        <end position="121"/>
    </location>
</feature>
<dbReference type="GO" id="GO:0005886">
    <property type="term" value="C:plasma membrane"/>
    <property type="evidence" value="ECO:0007669"/>
    <property type="project" value="UniProtKB-SubCell"/>
</dbReference>
<protein>
    <recommendedName>
        <fullName evidence="12">Prepilin peptidase</fullName>
    </recommendedName>
</protein>
<proteinExistence type="inferred from homology"/>